<name>A0AAD4AFE1_9GAMM</name>
<dbReference type="AlphaFoldDB" id="A0AAD4AFE1"/>
<proteinExistence type="predicted"/>
<gene>
    <name evidence="1" type="ORF">PCIT_b1041</name>
</gene>
<accession>A0AAD4AFE1</accession>
<dbReference type="EMBL" id="AHBZ03000027">
    <property type="protein sequence ID" value="KAF7764935.1"/>
    <property type="molecule type" value="Genomic_DNA"/>
</dbReference>
<dbReference type="Proteomes" id="UP000016487">
    <property type="component" value="Unassembled WGS sequence"/>
</dbReference>
<sequence>MPSNKAQLSRQVMEYRLYRDYLDGLKIKPATFHTAYS</sequence>
<reference evidence="1" key="2">
    <citation type="submission" date="2015-03" db="EMBL/GenBank/DDBJ databases">
        <title>Genome sequence of Pseudoalteromonas citrea.</title>
        <authorList>
            <person name="Xie B.-B."/>
            <person name="Rong J.-C."/>
            <person name="Qin Q.-L."/>
            <person name="Zhang Y.-Z."/>
        </authorList>
    </citation>
    <scope>NUCLEOTIDE SEQUENCE</scope>
    <source>
        <strain evidence="1">DSM 8771</strain>
    </source>
</reference>
<evidence type="ECO:0000313" key="2">
    <source>
        <dbReference type="Proteomes" id="UP000016487"/>
    </source>
</evidence>
<organism evidence="1 2">
    <name type="scientific">Pseudoalteromonas citrea</name>
    <dbReference type="NCBI Taxonomy" id="43655"/>
    <lineage>
        <taxon>Bacteria</taxon>
        <taxon>Pseudomonadati</taxon>
        <taxon>Pseudomonadota</taxon>
        <taxon>Gammaproteobacteria</taxon>
        <taxon>Alteromonadales</taxon>
        <taxon>Pseudoalteromonadaceae</taxon>
        <taxon>Pseudoalteromonas</taxon>
    </lineage>
</organism>
<protein>
    <submittedName>
        <fullName evidence="1">Uncharacterized protein</fullName>
    </submittedName>
</protein>
<evidence type="ECO:0000313" key="1">
    <source>
        <dbReference type="EMBL" id="KAF7764935.1"/>
    </source>
</evidence>
<reference evidence="1" key="1">
    <citation type="journal article" date="2012" name="J. Bacteriol.">
        <title>Genome sequences of type strains of seven species of the marine bacterium Pseudoalteromonas.</title>
        <authorList>
            <person name="Xie B.B."/>
            <person name="Shu Y.L."/>
            <person name="Qin Q.L."/>
            <person name="Rong J.C."/>
            <person name="Zhang X.Y."/>
            <person name="Chen X.L."/>
            <person name="Shi M."/>
            <person name="He H.L."/>
            <person name="Zhou B.C."/>
            <person name="Zhang Y.Z."/>
        </authorList>
    </citation>
    <scope>NUCLEOTIDE SEQUENCE</scope>
    <source>
        <strain evidence="1">DSM 8771</strain>
    </source>
</reference>
<comment type="caution">
    <text evidence="1">The sequence shown here is derived from an EMBL/GenBank/DDBJ whole genome shotgun (WGS) entry which is preliminary data.</text>
</comment>